<protein>
    <submittedName>
        <fullName evidence="3">Uncharacterized protein</fullName>
    </submittedName>
</protein>
<evidence type="ECO:0000313" key="4">
    <source>
        <dbReference type="Proteomes" id="UP000314294"/>
    </source>
</evidence>
<evidence type="ECO:0000313" key="3">
    <source>
        <dbReference type="EMBL" id="TNN27638.1"/>
    </source>
</evidence>
<gene>
    <name evidence="3" type="ORF">EYF80_062216</name>
</gene>
<feature type="transmembrane region" description="Helical" evidence="2">
    <location>
        <begin position="61"/>
        <end position="85"/>
    </location>
</feature>
<evidence type="ECO:0000256" key="2">
    <source>
        <dbReference type="SAM" id="Phobius"/>
    </source>
</evidence>
<feature type="region of interest" description="Disordered" evidence="1">
    <location>
        <begin position="1"/>
        <end position="31"/>
    </location>
</feature>
<keyword evidence="2" id="KW-0812">Transmembrane</keyword>
<keyword evidence="2" id="KW-0472">Membrane</keyword>
<name>A0A4Z2EFW7_9TELE</name>
<dbReference type="AlphaFoldDB" id="A0A4Z2EFW7"/>
<feature type="compositionally biased region" description="Polar residues" evidence="1">
    <location>
        <begin position="151"/>
        <end position="171"/>
    </location>
</feature>
<evidence type="ECO:0000256" key="1">
    <source>
        <dbReference type="SAM" id="MobiDB-lite"/>
    </source>
</evidence>
<reference evidence="3 4" key="1">
    <citation type="submission" date="2019-03" db="EMBL/GenBank/DDBJ databases">
        <title>First draft genome of Liparis tanakae, snailfish: a comprehensive survey of snailfish specific genes.</title>
        <authorList>
            <person name="Kim W."/>
            <person name="Song I."/>
            <person name="Jeong J.-H."/>
            <person name="Kim D."/>
            <person name="Kim S."/>
            <person name="Ryu S."/>
            <person name="Song J.Y."/>
            <person name="Lee S.K."/>
        </authorList>
    </citation>
    <scope>NUCLEOTIDE SEQUENCE [LARGE SCALE GENOMIC DNA]</scope>
    <source>
        <tissue evidence="3">Muscle</tissue>
    </source>
</reference>
<feature type="region of interest" description="Disordered" evidence="1">
    <location>
        <begin position="114"/>
        <end position="171"/>
    </location>
</feature>
<feature type="compositionally biased region" description="Polar residues" evidence="1">
    <location>
        <begin position="1"/>
        <end position="18"/>
    </location>
</feature>
<feature type="compositionally biased region" description="Basic residues" evidence="1">
    <location>
        <begin position="135"/>
        <end position="145"/>
    </location>
</feature>
<proteinExistence type="predicted"/>
<organism evidence="3 4">
    <name type="scientific">Liparis tanakae</name>
    <name type="common">Tanaka's snailfish</name>
    <dbReference type="NCBI Taxonomy" id="230148"/>
    <lineage>
        <taxon>Eukaryota</taxon>
        <taxon>Metazoa</taxon>
        <taxon>Chordata</taxon>
        <taxon>Craniata</taxon>
        <taxon>Vertebrata</taxon>
        <taxon>Euteleostomi</taxon>
        <taxon>Actinopterygii</taxon>
        <taxon>Neopterygii</taxon>
        <taxon>Teleostei</taxon>
        <taxon>Neoteleostei</taxon>
        <taxon>Acanthomorphata</taxon>
        <taxon>Eupercaria</taxon>
        <taxon>Perciformes</taxon>
        <taxon>Cottioidei</taxon>
        <taxon>Cottales</taxon>
        <taxon>Liparidae</taxon>
        <taxon>Liparis</taxon>
    </lineage>
</organism>
<sequence>MTSISKNNTRSQSSSTRYGTFGTHFPVLPPPLMPLNSSSSELESDSESGGSVRSSRCPVPFLVFFLLLSPSPMRAFSSFLFFIFFCGVSEPAEPELNPAKSKVLASLVVATQSATPPPPKHVYLDDAESQEQQLKKKKKKKKFSQGKRLSADNNSRQATHTTTETALLSSY</sequence>
<dbReference type="EMBL" id="SRLO01007970">
    <property type="protein sequence ID" value="TNN27638.1"/>
    <property type="molecule type" value="Genomic_DNA"/>
</dbReference>
<dbReference type="Proteomes" id="UP000314294">
    <property type="component" value="Unassembled WGS sequence"/>
</dbReference>
<keyword evidence="4" id="KW-1185">Reference proteome</keyword>
<comment type="caution">
    <text evidence="3">The sequence shown here is derived from an EMBL/GenBank/DDBJ whole genome shotgun (WGS) entry which is preliminary data.</text>
</comment>
<keyword evidence="2" id="KW-1133">Transmembrane helix</keyword>
<accession>A0A4Z2EFW7</accession>